<dbReference type="PANTHER" id="PTHR43689:SF8">
    <property type="entry name" value="ALPHA_BETA-HYDROLASES SUPERFAMILY PROTEIN"/>
    <property type="match status" value="1"/>
</dbReference>
<keyword evidence="4" id="KW-1185">Reference proteome</keyword>
<gene>
    <name evidence="3" type="ORF">H2C83_01860</name>
</gene>
<dbReference type="GO" id="GO:0008233">
    <property type="term" value="F:peptidase activity"/>
    <property type="evidence" value="ECO:0007669"/>
    <property type="project" value="InterPro"/>
</dbReference>
<dbReference type="Gene3D" id="3.40.50.1820">
    <property type="entry name" value="alpha/beta hydrolase"/>
    <property type="match status" value="1"/>
</dbReference>
<accession>A0A7W1XPV4</accession>
<evidence type="ECO:0000259" key="2">
    <source>
        <dbReference type="Pfam" id="PF12146"/>
    </source>
</evidence>
<dbReference type="Proteomes" id="UP000538292">
    <property type="component" value="Unassembled WGS sequence"/>
</dbReference>
<organism evidence="3 4">
    <name type="scientific">Thermoactinomyces mirandus</name>
    <dbReference type="NCBI Taxonomy" id="2756294"/>
    <lineage>
        <taxon>Bacteria</taxon>
        <taxon>Bacillati</taxon>
        <taxon>Bacillota</taxon>
        <taxon>Bacilli</taxon>
        <taxon>Bacillales</taxon>
        <taxon>Thermoactinomycetaceae</taxon>
        <taxon>Thermoactinomyces</taxon>
    </lineage>
</organism>
<dbReference type="RefSeq" id="WP_181737211.1">
    <property type="nucleotide sequence ID" value="NZ_JACEOL010000004.1"/>
</dbReference>
<evidence type="ECO:0000256" key="1">
    <source>
        <dbReference type="ARBA" id="ARBA00022801"/>
    </source>
</evidence>
<dbReference type="SUPFAM" id="SSF53474">
    <property type="entry name" value="alpha/beta-Hydrolases"/>
    <property type="match status" value="1"/>
</dbReference>
<dbReference type="PANTHER" id="PTHR43689">
    <property type="entry name" value="HYDROLASE"/>
    <property type="match status" value="1"/>
</dbReference>
<dbReference type="PRINTS" id="PR00793">
    <property type="entry name" value="PROAMNOPTASE"/>
</dbReference>
<proteinExistence type="predicted"/>
<sequence>MFRSQTPNKQLEKGTASIETIKLGGIRQTIMIRSRSNHHPILLFLHGGPGLAHIGFMRHYQAELEKHFIVVHWDQRGAGKSFSAKIDPDTMTLEQLVSDTHDLIQFLLKRYKQKKVYLAAHSWGSIIGALFAKKHPSLLHAYIGIGQMTDAEKSELLSYQFLLIHARNNRNFWAVRALNRIGYPPYQRICNLHVQRRWLSRFSGDIRNGSLCRYLAKGFISSEYTLADWFRWCRGCRFSFNHLMTQLMKVNLFEEIDELKVPVYFCTGRYDFLSPFELQERLLQKIKAPVKDIIWFENSAHYPYLEENSAFLVALLRIKEESLLYQQKSIQIQQQLKDVAVT</sequence>
<evidence type="ECO:0000313" key="4">
    <source>
        <dbReference type="Proteomes" id="UP000538292"/>
    </source>
</evidence>
<dbReference type="Pfam" id="PF12146">
    <property type="entry name" value="Hydrolase_4"/>
    <property type="match status" value="1"/>
</dbReference>
<name>A0A7W1XPV4_9BACL</name>
<keyword evidence="1 3" id="KW-0378">Hydrolase</keyword>
<dbReference type="GO" id="GO:0006508">
    <property type="term" value="P:proteolysis"/>
    <property type="evidence" value="ECO:0007669"/>
    <property type="project" value="InterPro"/>
</dbReference>
<dbReference type="InterPro" id="IPR002410">
    <property type="entry name" value="Peptidase_S33"/>
</dbReference>
<dbReference type="InterPro" id="IPR029058">
    <property type="entry name" value="AB_hydrolase_fold"/>
</dbReference>
<reference evidence="3 4" key="1">
    <citation type="submission" date="2020-07" db="EMBL/GenBank/DDBJ databases">
        <title>Thermoactinomyces phylogeny.</title>
        <authorList>
            <person name="Dunlap C."/>
        </authorList>
    </citation>
    <scope>NUCLEOTIDE SEQUENCE [LARGE SCALE GENOMIC DNA]</scope>
    <source>
        <strain evidence="3 4">AMNI-1</strain>
    </source>
</reference>
<comment type="caution">
    <text evidence="3">The sequence shown here is derived from an EMBL/GenBank/DDBJ whole genome shotgun (WGS) entry which is preliminary data.</text>
</comment>
<evidence type="ECO:0000313" key="3">
    <source>
        <dbReference type="EMBL" id="MBA4601092.1"/>
    </source>
</evidence>
<dbReference type="AlphaFoldDB" id="A0A7W1XPV4"/>
<dbReference type="EMBL" id="JACEOL010000004">
    <property type="protein sequence ID" value="MBA4601092.1"/>
    <property type="molecule type" value="Genomic_DNA"/>
</dbReference>
<protein>
    <submittedName>
        <fullName evidence="3">Alpha/beta hydrolase</fullName>
    </submittedName>
</protein>
<dbReference type="InterPro" id="IPR022742">
    <property type="entry name" value="Hydrolase_4"/>
</dbReference>
<feature type="domain" description="Serine aminopeptidase S33" evidence="2">
    <location>
        <begin position="38"/>
        <end position="307"/>
    </location>
</feature>